<protein>
    <submittedName>
        <fullName evidence="2">Uncharacterized protein</fullName>
    </submittedName>
</protein>
<dbReference type="Proteomes" id="UP000003111">
    <property type="component" value="Unassembled WGS sequence"/>
</dbReference>
<dbReference type="AlphaFoldDB" id="E2SD05"/>
<dbReference type="STRING" id="585531.HMPREF0063_12317"/>
<evidence type="ECO:0000256" key="1">
    <source>
        <dbReference type="SAM" id="Phobius"/>
    </source>
</evidence>
<sequence length="118" mass="12643">MSATQPRSPRWVALPSLAGALGVLVLLVLHLLPDGADPWLAWLMVLVPLTAMGVLARSWRRRLPVTAYELEWVRVGIVVLSIAGLAGISGGAIPLTVPAGVVLGVWTVREHRRSSPSR</sequence>
<dbReference type="EMBL" id="ACLF03000006">
    <property type="protein sequence ID" value="EFQ83108.1"/>
    <property type="molecule type" value="Genomic_DNA"/>
</dbReference>
<comment type="caution">
    <text evidence="2">The sequence shown here is derived from an EMBL/GenBank/DDBJ whole genome shotgun (WGS) entry which is preliminary data.</text>
</comment>
<name>E2SD05_9ACTN</name>
<keyword evidence="3" id="KW-1185">Reference proteome</keyword>
<accession>E2SD05</accession>
<keyword evidence="1" id="KW-0472">Membrane</keyword>
<dbReference type="HOGENOM" id="CLU_2068112_0_0_11"/>
<feature type="transmembrane region" description="Helical" evidence="1">
    <location>
        <begin position="77"/>
        <end position="108"/>
    </location>
</feature>
<dbReference type="RefSeq" id="WP_007077409.1">
    <property type="nucleotide sequence ID" value="NZ_CM001024.1"/>
</dbReference>
<evidence type="ECO:0000313" key="2">
    <source>
        <dbReference type="EMBL" id="EFQ83108.1"/>
    </source>
</evidence>
<keyword evidence="1" id="KW-1133">Transmembrane helix</keyword>
<gene>
    <name evidence="2" type="ORF">HMPREF0063_12317</name>
</gene>
<keyword evidence="1" id="KW-0812">Transmembrane</keyword>
<organism evidence="2 3">
    <name type="scientific">Aeromicrobium marinum DSM 15272</name>
    <dbReference type="NCBI Taxonomy" id="585531"/>
    <lineage>
        <taxon>Bacteria</taxon>
        <taxon>Bacillati</taxon>
        <taxon>Actinomycetota</taxon>
        <taxon>Actinomycetes</taxon>
        <taxon>Propionibacteriales</taxon>
        <taxon>Nocardioidaceae</taxon>
        <taxon>Aeromicrobium</taxon>
    </lineage>
</organism>
<feature type="transmembrane region" description="Helical" evidence="1">
    <location>
        <begin position="12"/>
        <end position="33"/>
    </location>
</feature>
<reference evidence="2" key="1">
    <citation type="submission" date="2010-08" db="EMBL/GenBank/DDBJ databases">
        <authorList>
            <person name="Muzny D."/>
            <person name="Qin X."/>
            <person name="Buhay C."/>
            <person name="Dugan-Rocha S."/>
            <person name="Ding Y."/>
            <person name="Chen G."/>
            <person name="Hawes A."/>
            <person name="Holder M."/>
            <person name="Jhangiani S."/>
            <person name="Johnson A."/>
            <person name="Khan Z."/>
            <person name="Li Z."/>
            <person name="Liu W."/>
            <person name="Liu X."/>
            <person name="Perez L."/>
            <person name="Shen H."/>
            <person name="Wang Q."/>
            <person name="Watt J."/>
            <person name="Xi L."/>
            <person name="Xin Y."/>
            <person name="Zhou J."/>
            <person name="Deng J."/>
            <person name="Jiang H."/>
            <person name="Liu Y."/>
            <person name="Qu J."/>
            <person name="Song X.-Z."/>
            <person name="Zhang L."/>
            <person name="Villasana D."/>
            <person name="Johnson A."/>
            <person name="Liu J."/>
            <person name="Liyanage D."/>
            <person name="Lorensuhewa L."/>
            <person name="Robinson T."/>
            <person name="Song A."/>
            <person name="Song B.-B."/>
            <person name="Dinh H."/>
            <person name="Thornton R."/>
            <person name="Coyle M."/>
            <person name="Francisco L."/>
            <person name="Jackson L."/>
            <person name="Javaid M."/>
            <person name="Korchina V."/>
            <person name="Kovar C."/>
            <person name="Mata R."/>
            <person name="Mathew T."/>
            <person name="Ngo R."/>
            <person name="Nguyen L."/>
            <person name="Nguyen N."/>
            <person name="Okwuonu G."/>
            <person name="Ongeri F."/>
            <person name="Pham C."/>
            <person name="Simmons D."/>
            <person name="Wilczek-Boney K."/>
            <person name="Hale W."/>
            <person name="Jakkamsetti A."/>
            <person name="Pham P."/>
            <person name="Ruth R."/>
            <person name="San Lucas F."/>
            <person name="Warren J."/>
            <person name="Zhang J."/>
            <person name="Zhao Z."/>
            <person name="Zhou C."/>
            <person name="Zhu D."/>
            <person name="Lee S."/>
            <person name="Bess C."/>
            <person name="Blankenburg K."/>
            <person name="Forbes L."/>
            <person name="Fu Q."/>
            <person name="Gubbala S."/>
            <person name="Hirani K."/>
            <person name="Jayaseelan J.C."/>
            <person name="Lara F."/>
            <person name="Munidasa M."/>
            <person name="Palculict T."/>
            <person name="Patil S."/>
            <person name="Pu L.-L."/>
            <person name="Saada N."/>
            <person name="Tang L."/>
            <person name="Weissenberger G."/>
            <person name="Zhu Y."/>
            <person name="Hemphill L."/>
            <person name="Shang Y."/>
            <person name="Youmans B."/>
            <person name="Ayvaz T."/>
            <person name="Ross M."/>
            <person name="Santibanez J."/>
            <person name="Aqrawi P."/>
            <person name="Gross S."/>
            <person name="Joshi V."/>
            <person name="Fowler G."/>
            <person name="Nazareth L."/>
            <person name="Reid J."/>
            <person name="Worley K."/>
            <person name="Petrosino J."/>
            <person name="Highlander S."/>
            <person name="Gibbs R."/>
        </authorList>
    </citation>
    <scope>NUCLEOTIDE SEQUENCE [LARGE SCALE GENOMIC DNA]</scope>
    <source>
        <strain evidence="2">DSM 15272</strain>
    </source>
</reference>
<feature type="transmembrane region" description="Helical" evidence="1">
    <location>
        <begin position="39"/>
        <end position="56"/>
    </location>
</feature>
<evidence type="ECO:0000313" key="3">
    <source>
        <dbReference type="Proteomes" id="UP000003111"/>
    </source>
</evidence>
<proteinExistence type="predicted"/>